<dbReference type="KEGG" id="tko:TK0227"/>
<accession>Q5JFQ1</accession>
<dbReference type="EMBL" id="AP006878">
    <property type="protein sequence ID" value="BAD84416.1"/>
    <property type="molecule type" value="Genomic_DNA"/>
</dbReference>
<gene>
    <name evidence="1" type="ordered locus">TK0227</name>
</gene>
<dbReference type="Proteomes" id="UP000000536">
    <property type="component" value="Chromosome"/>
</dbReference>
<dbReference type="RefSeq" id="WP_011249182.1">
    <property type="nucleotide sequence ID" value="NC_006624.1"/>
</dbReference>
<dbReference type="PATRIC" id="fig|69014.16.peg.226"/>
<dbReference type="GeneID" id="78446731"/>
<evidence type="ECO:0000313" key="1">
    <source>
        <dbReference type="EMBL" id="BAD84416.1"/>
    </source>
</evidence>
<evidence type="ECO:0000313" key="2">
    <source>
        <dbReference type="Proteomes" id="UP000000536"/>
    </source>
</evidence>
<reference evidence="1 2" key="1">
    <citation type="journal article" date="2005" name="Genome Res.">
        <title>Complete genome sequence of the hyperthermophilic archaeon Thermococcus kodakaraensis KOD1 and comparison with Pyrococcus genomes.</title>
        <authorList>
            <person name="Fukui T."/>
            <person name="Atomi H."/>
            <person name="Kanai T."/>
            <person name="Matsumi R."/>
            <person name="Fujiwara S."/>
            <person name="Imanaka T."/>
        </authorList>
    </citation>
    <scope>NUCLEOTIDE SEQUENCE [LARGE SCALE GENOMIC DNA]</scope>
    <source>
        <strain evidence="2">ATCC BAA-918 / JCM 12380 / KOD1</strain>
    </source>
</reference>
<dbReference type="AlphaFoldDB" id="Q5JFQ1"/>
<sequence length="73" mass="8586">MSLVSSLLKLLFLHIPRSLFQIAGLVRIVRRGRRAFRKALKKEGLPEEVVDALTEEFFVEVDWKGMIFRKERD</sequence>
<organism evidence="1 2">
    <name type="scientific">Thermococcus kodakarensis (strain ATCC BAA-918 / JCM 12380 / KOD1)</name>
    <name type="common">Pyrococcus kodakaraensis (strain KOD1)</name>
    <dbReference type="NCBI Taxonomy" id="69014"/>
    <lineage>
        <taxon>Archaea</taxon>
        <taxon>Methanobacteriati</taxon>
        <taxon>Methanobacteriota</taxon>
        <taxon>Thermococci</taxon>
        <taxon>Thermococcales</taxon>
        <taxon>Thermococcaceae</taxon>
        <taxon>Thermococcus</taxon>
    </lineage>
</organism>
<name>Q5JFQ1_THEKO</name>
<dbReference type="eggNOG" id="arCOG09827">
    <property type="taxonomic scope" value="Archaea"/>
</dbReference>
<dbReference type="InParanoid" id="Q5JFQ1"/>
<keyword evidence="2" id="KW-1185">Reference proteome</keyword>
<dbReference type="EnsemblBacteria" id="BAD84416">
    <property type="protein sequence ID" value="BAD84416"/>
    <property type="gene ID" value="TK0227"/>
</dbReference>
<dbReference type="HOGENOM" id="CLU_191158_0_0_2"/>
<proteinExistence type="predicted"/>
<dbReference type="OrthoDB" id="102487at2157"/>
<dbReference type="STRING" id="69014.TK0227"/>
<protein>
    <submittedName>
        <fullName evidence="1">Uncharacterized protein</fullName>
    </submittedName>
</protein>